<dbReference type="EMBL" id="CP061800">
    <property type="protein sequence ID" value="QTA91748.1"/>
    <property type="molecule type" value="Genomic_DNA"/>
</dbReference>
<dbReference type="KEGG" id="dmm:dnm_078220"/>
<name>A0A975BU97_9BACT</name>
<reference evidence="1" key="1">
    <citation type="journal article" date="2021" name="Microb. Physiol.">
        <title>Proteogenomic Insights into the Physiology of Marine, Sulfate-Reducing, Filamentous Desulfonema limicola and Desulfonema magnum.</title>
        <authorList>
            <person name="Schnaars V."/>
            <person name="Wohlbrand L."/>
            <person name="Scheve S."/>
            <person name="Hinrichs C."/>
            <person name="Reinhardt R."/>
            <person name="Rabus R."/>
        </authorList>
    </citation>
    <scope>NUCLEOTIDE SEQUENCE</scope>
    <source>
        <strain evidence="1">4be13</strain>
    </source>
</reference>
<accession>A0A975BU97</accession>
<dbReference type="AlphaFoldDB" id="A0A975BU97"/>
<evidence type="ECO:0000313" key="2">
    <source>
        <dbReference type="Proteomes" id="UP000663722"/>
    </source>
</evidence>
<proteinExistence type="predicted"/>
<protein>
    <submittedName>
        <fullName evidence="1">Uncharacterized protein</fullName>
    </submittedName>
</protein>
<gene>
    <name evidence="1" type="ORF">dnm_078220</name>
</gene>
<keyword evidence="2" id="KW-1185">Reference proteome</keyword>
<evidence type="ECO:0000313" key="1">
    <source>
        <dbReference type="EMBL" id="QTA91748.1"/>
    </source>
</evidence>
<dbReference type="Proteomes" id="UP000663722">
    <property type="component" value="Chromosome"/>
</dbReference>
<organism evidence="1 2">
    <name type="scientific">Desulfonema magnum</name>
    <dbReference type="NCBI Taxonomy" id="45655"/>
    <lineage>
        <taxon>Bacteria</taxon>
        <taxon>Pseudomonadati</taxon>
        <taxon>Thermodesulfobacteriota</taxon>
        <taxon>Desulfobacteria</taxon>
        <taxon>Desulfobacterales</taxon>
        <taxon>Desulfococcaceae</taxon>
        <taxon>Desulfonema</taxon>
    </lineage>
</organism>
<sequence>MLIEMDLEKVAESEAIQDISPEVNIHLHSMPGFTFRSGSVQRLSLRLRSQASPKSVIIRKNLAAKPVKNLEGLMSIYYCNH</sequence>